<gene>
    <name evidence="6" type="ORF">TCARB_1013</name>
</gene>
<evidence type="ECO:0000313" key="7">
    <source>
        <dbReference type="Proteomes" id="UP000266720"/>
    </source>
</evidence>
<dbReference type="InterPro" id="IPR001647">
    <property type="entry name" value="HTH_TetR"/>
</dbReference>
<evidence type="ECO:0000256" key="3">
    <source>
        <dbReference type="ARBA" id="ARBA00023163"/>
    </source>
</evidence>
<proteinExistence type="predicted"/>
<evidence type="ECO:0000256" key="4">
    <source>
        <dbReference type="PROSITE-ProRule" id="PRU00335"/>
    </source>
</evidence>
<dbReference type="Proteomes" id="UP000266720">
    <property type="component" value="Chromosome"/>
</dbReference>
<dbReference type="PANTHER" id="PTHR30055:SF234">
    <property type="entry name" value="HTH-TYPE TRANSCRIPTIONAL REGULATOR BETI"/>
    <property type="match status" value="1"/>
</dbReference>
<dbReference type="InterPro" id="IPR050109">
    <property type="entry name" value="HTH-type_TetR-like_transc_reg"/>
</dbReference>
<evidence type="ECO:0000256" key="1">
    <source>
        <dbReference type="ARBA" id="ARBA00023015"/>
    </source>
</evidence>
<dbReference type="EMBL" id="CP007493">
    <property type="protein sequence ID" value="AJB42063.1"/>
    <property type="molecule type" value="Genomic_DNA"/>
</dbReference>
<evidence type="ECO:0000259" key="5">
    <source>
        <dbReference type="PROSITE" id="PS50977"/>
    </source>
</evidence>
<dbReference type="InterPro" id="IPR009057">
    <property type="entry name" value="Homeodomain-like_sf"/>
</dbReference>
<protein>
    <submittedName>
        <fullName evidence="6">Transcriptional regulator, TetR family</fullName>
    </submittedName>
</protein>
<feature type="domain" description="HTH tetR-type" evidence="5">
    <location>
        <begin position="2"/>
        <end position="62"/>
    </location>
</feature>
<dbReference type="Gene3D" id="1.10.357.10">
    <property type="entry name" value="Tetracycline Repressor, domain 2"/>
    <property type="match status" value="1"/>
</dbReference>
<keyword evidence="3" id="KW-0804">Transcription</keyword>
<dbReference type="AlphaFoldDB" id="A0A3G1A776"/>
<dbReference type="PRINTS" id="PR00455">
    <property type="entry name" value="HTHTETR"/>
</dbReference>
<keyword evidence="2 4" id="KW-0238">DNA-binding</keyword>
<sequence length="179" mass="20429">MEETRKKIIDAATEVFSEYGFFRAPTHLVAMRAGVSKGLIFWYFKDKDELILEVARKALPAEVISSCLEKDIAGKDLLRCIAESYISKYTDPKMRNLLLHSLSASSHYEPLAELLRKTCGELLQRATIKVFGELNTKNIVKMRVLLGALMCYSINKPRELSEKEYIEEVLSLIYESSNK</sequence>
<accession>A0A3G1A776</accession>
<dbReference type="STRING" id="697581.TCARB_1013"/>
<evidence type="ECO:0000256" key="2">
    <source>
        <dbReference type="ARBA" id="ARBA00023125"/>
    </source>
</evidence>
<reference evidence="7" key="1">
    <citation type="book" date="2010" name="EXTREMOPHILES" publisher="0:0-0">
        <title>Complete genome sequences of ten hyperthermophilic archaea reveal their metabolic capabilities and possible ecological roles.</title>
        <editorList>
            <person name="?"/>
        </editorList>
        <authorList>
            <person name="Ravin N.V."/>
            <person name="Mardanov A.V."/>
            <person name="Bonch-Osmolovskaya E.A."/>
            <person name="Skryabin K.G."/>
        </authorList>
    </citation>
    <scope>NUCLEOTIDE SEQUENCE [LARGE SCALE GENOMIC DNA]</scope>
    <source>
        <strain evidence="7">1505</strain>
    </source>
</reference>
<evidence type="ECO:0000313" key="6">
    <source>
        <dbReference type="EMBL" id="AJB42063.1"/>
    </source>
</evidence>
<dbReference type="GeneID" id="25406431"/>
<dbReference type="GO" id="GO:0000976">
    <property type="term" value="F:transcription cis-regulatory region binding"/>
    <property type="evidence" value="ECO:0007669"/>
    <property type="project" value="TreeGrafter"/>
</dbReference>
<organism evidence="6 7">
    <name type="scientific">Thermofilum adornatum 1505</name>
    <dbReference type="NCBI Taxonomy" id="697581"/>
    <lineage>
        <taxon>Archaea</taxon>
        <taxon>Thermoproteota</taxon>
        <taxon>Thermoprotei</taxon>
        <taxon>Thermofilales</taxon>
        <taxon>Thermofilaceae</taxon>
        <taxon>Thermofilum</taxon>
    </lineage>
</organism>
<dbReference type="SUPFAM" id="SSF46689">
    <property type="entry name" value="Homeodomain-like"/>
    <property type="match status" value="1"/>
</dbReference>
<dbReference type="PANTHER" id="PTHR30055">
    <property type="entry name" value="HTH-TYPE TRANSCRIPTIONAL REGULATOR RUTR"/>
    <property type="match status" value="1"/>
</dbReference>
<dbReference type="GO" id="GO:0003700">
    <property type="term" value="F:DNA-binding transcription factor activity"/>
    <property type="evidence" value="ECO:0007669"/>
    <property type="project" value="TreeGrafter"/>
</dbReference>
<dbReference type="Pfam" id="PF00440">
    <property type="entry name" value="TetR_N"/>
    <property type="match status" value="1"/>
</dbReference>
<dbReference type="RefSeq" id="WP_052886907.1">
    <property type="nucleotide sequence ID" value="NZ_CP007493.1"/>
</dbReference>
<keyword evidence="1" id="KW-0805">Transcription regulation</keyword>
<dbReference type="PROSITE" id="PS50977">
    <property type="entry name" value="HTH_TETR_2"/>
    <property type="match status" value="1"/>
</dbReference>
<feature type="DNA-binding region" description="H-T-H motif" evidence="4">
    <location>
        <begin position="25"/>
        <end position="44"/>
    </location>
</feature>
<dbReference type="KEGG" id="tcb:TCARB_1013"/>
<name>A0A3G1A776_9CREN</name>